<proteinExistence type="predicted"/>
<evidence type="ECO:0000256" key="2">
    <source>
        <dbReference type="ARBA" id="ARBA00023125"/>
    </source>
</evidence>
<reference evidence="5 6" key="1">
    <citation type="submission" date="2021-05" db="EMBL/GenBank/DDBJ databases">
        <title>A Polyphasic approach of four new species of the genus Ohtaekwangia: Ohtaekwangia histidinii sp. nov., Ohtaekwangia cretensis sp. nov., Ohtaekwangia indiensis sp. nov., Ohtaekwangia reichenbachii sp. nov. from diverse environment.</title>
        <authorList>
            <person name="Octaviana S."/>
        </authorList>
    </citation>
    <scope>NUCLEOTIDE SEQUENCE [LARGE SCALE GENOMIC DNA]</scope>
    <source>
        <strain evidence="5 6">PWU20</strain>
    </source>
</reference>
<dbReference type="InterPro" id="IPR037923">
    <property type="entry name" value="HTH-like"/>
</dbReference>
<name>A0ABS5VRF8_9BACT</name>
<keyword evidence="3" id="KW-0804">Transcription</keyword>
<dbReference type="PRINTS" id="PR00032">
    <property type="entry name" value="HTHARAC"/>
</dbReference>
<dbReference type="PANTHER" id="PTHR43280:SF32">
    <property type="entry name" value="TRANSCRIPTIONAL REGULATORY PROTEIN"/>
    <property type="match status" value="1"/>
</dbReference>
<sequence>MRKQIPIYQGDSYVNSYLKESDKSKEENTFLSLQHFDFHYKCEWKNVIPVHRLGFYMVVLVMEGEGILSIGARDYYVAKNMLCFVPPGVITSWQTELEAHRGFFCTFSEDFFNLGRTDKQYLVTLPYFQAGDNAVIKLSEQDMEYFVTLFRLIEVEARDRSKSTHPIIRSHIQTLLAKASFISGTRKNDQPKFNHRGLKLLQDFTALYLKDFKVLEDNKVVKLKKVSEYANELGVAQNHLNDTVKTITGKSAGQLIRQQLVSYATACLKNSNETIAEIAYRFGFEDPSYFARFYKSQTGTSPSEILKSVESTS</sequence>
<accession>A0ABS5VRF8</accession>
<dbReference type="InterPro" id="IPR009057">
    <property type="entry name" value="Homeodomain-like_sf"/>
</dbReference>
<keyword evidence="2" id="KW-0238">DNA-binding</keyword>
<feature type="domain" description="HTH araC/xylS-type" evidence="4">
    <location>
        <begin position="209"/>
        <end position="308"/>
    </location>
</feature>
<dbReference type="Proteomes" id="UP000772618">
    <property type="component" value="Unassembled WGS sequence"/>
</dbReference>
<dbReference type="Pfam" id="PF02311">
    <property type="entry name" value="AraC_binding"/>
    <property type="match status" value="1"/>
</dbReference>
<evidence type="ECO:0000313" key="5">
    <source>
        <dbReference type="EMBL" id="MBT1704034.1"/>
    </source>
</evidence>
<gene>
    <name evidence="5" type="ORF">KK060_12135</name>
</gene>
<dbReference type="SUPFAM" id="SSF46689">
    <property type="entry name" value="Homeodomain-like"/>
    <property type="match status" value="1"/>
</dbReference>
<dbReference type="SUPFAM" id="SSF51215">
    <property type="entry name" value="Regulatory protein AraC"/>
    <property type="match status" value="1"/>
</dbReference>
<evidence type="ECO:0000256" key="3">
    <source>
        <dbReference type="ARBA" id="ARBA00023163"/>
    </source>
</evidence>
<comment type="caution">
    <text evidence="5">The sequence shown here is derived from an EMBL/GenBank/DDBJ whole genome shotgun (WGS) entry which is preliminary data.</text>
</comment>
<evidence type="ECO:0000256" key="1">
    <source>
        <dbReference type="ARBA" id="ARBA00023015"/>
    </source>
</evidence>
<dbReference type="SMART" id="SM00342">
    <property type="entry name" value="HTH_ARAC"/>
    <property type="match status" value="1"/>
</dbReference>
<dbReference type="InterPro" id="IPR020449">
    <property type="entry name" value="Tscrpt_reg_AraC-type_HTH"/>
</dbReference>
<dbReference type="InterPro" id="IPR018060">
    <property type="entry name" value="HTH_AraC"/>
</dbReference>
<protein>
    <submittedName>
        <fullName evidence="5">Helix-turn-helix domain-containing protein</fullName>
    </submittedName>
</protein>
<keyword evidence="1" id="KW-0805">Transcription regulation</keyword>
<dbReference type="Gene3D" id="1.10.10.60">
    <property type="entry name" value="Homeodomain-like"/>
    <property type="match status" value="1"/>
</dbReference>
<dbReference type="EMBL" id="JAHESD010000024">
    <property type="protein sequence ID" value="MBT1704034.1"/>
    <property type="molecule type" value="Genomic_DNA"/>
</dbReference>
<evidence type="ECO:0000259" key="4">
    <source>
        <dbReference type="PROSITE" id="PS01124"/>
    </source>
</evidence>
<dbReference type="Pfam" id="PF12833">
    <property type="entry name" value="HTH_18"/>
    <property type="match status" value="1"/>
</dbReference>
<dbReference type="InterPro" id="IPR003313">
    <property type="entry name" value="AraC-bd"/>
</dbReference>
<keyword evidence="6" id="KW-1185">Reference proteome</keyword>
<evidence type="ECO:0000313" key="6">
    <source>
        <dbReference type="Proteomes" id="UP000772618"/>
    </source>
</evidence>
<dbReference type="RefSeq" id="WP_254153996.1">
    <property type="nucleotide sequence ID" value="NZ_JAHESD010000024.1"/>
</dbReference>
<dbReference type="PROSITE" id="PS01124">
    <property type="entry name" value="HTH_ARAC_FAMILY_2"/>
    <property type="match status" value="1"/>
</dbReference>
<organism evidence="5 6">
    <name type="scientific">Chryseosolibacter indicus</name>
    <dbReference type="NCBI Taxonomy" id="2782351"/>
    <lineage>
        <taxon>Bacteria</taxon>
        <taxon>Pseudomonadati</taxon>
        <taxon>Bacteroidota</taxon>
        <taxon>Cytophagia</taxon>
        <taxon>Cytophagales</taxon>
        <taxon>Chryseotaleaceae</taxon>
        <taxon>Chryseosolibacter</taxon>
    </lineage>
</organism>
<dbReference type="PANTHER" id="PTHR43280">
    <property type="entry name" value="ARAC-FAMILY TRANSCRIPTIONAL REGULATOR"/>
    <property type="match status" value="1"/>
</dbReference>